<dbReference type="GeneID" id="20251082"/>
<dbReference type="InterPro" id="IPR023753">
    <property type="entry name" value="FAD/NAD-binding_dom"/>
</dbReference>
<dbReference type="CDD" id="cd00982">
    <property type="entry name" value="gltB_C"/>
    <property type="match status" value="1"/>
</dbReference>
<dbReference type="SUPFAM" id="SSF69336">
    <property type="entry name" value="Alpha subunit of glutamate synthase, C-terminal domain"/>
    <property type="match status" value="1"/>
</dbReference>
<accession>V4BYA3</accession>
<evidence type="ECO:0000259" key="22">
    <source>
        <dbReference type="Pfam" id="PF01493"/>
    </source>
</evidence>
<feature type="compositionally biased region" description="Basic and acidic residues" evidence="21">
    <location>
        <begin position="372"/>
        <end position="381"/>
    </location>
</feature>
<evidence type="ECO:0000256" key="18">
    <source>
        <dbReference type="ARBA" id="ARBA00023291"/>
    </source>
</evidence>
<dbReference type="InterPro" id="IPR002932">
    <property type="entry name" value="Glu_synthdom"/>
</dbReference>
<evidence type="ECO:0000256" key="12">
    <source>
        <dbReference type="ARBA" id="ARBA00022827"/>
    </source>
</evidence>
<dbReference type="NCBIfam" id="TIGR01317">
    <property type="entry name" value="GOGAT_sm_gam"/>
    <property type="match status" value="1"/>
</dbReference>
<dbReference type="InterPro" id="IPR036188">
    <property type="entry name" value="FAD/NAD-bd_sf"/>
</dbReference>
<dbReference type="InterPro" id="IPR051394">
    <property type="entry name" value="Glutamate_Synthase"/>
</dbReference>
<evidence type="ECO:0000256" key="8">
    <source>
        <dbReference type="ARBA" id="ARBA00022605"/>
    </source>
</evidence>
<evidence type="ECO:0000256" key="15">
    <source>
        <dbReference type="ARBA" id="ARBA00023004"/>
    </source>
</evidence>
<dbReference type="FunFam" id="1.10.1060.10:FF:000006">
    <property type="entry name" value="Glutamate synthase (NADPH/NADH)"/>
    <property type="match status" value="1"/>
</dbReference>
<feature type="compositionally biased region" description="Basic and acidic residues" evidence="21">
    <location>
        <begin position="387"/>
        <end position="398"/>
    </location>
</feature>
<dbReference type="InterPro" id="IPR028261">
    <property type="entry name" value="DPD_II"/>
</dbReference>
<dbReference type="OrthoDB" id="4327079at2759"/>
<evidence type="ECO:0000313" key="26">
    <source>
        <dbReference type="EMBL" id="ESO94104.1"/>
    </source>
</evidence>
<feature type="domain" description="FAD/NAD(P)-binding" evidence="24">
    <location>
        <begin position="567"/>
        <end position="740"/>
    </location>
</feature>
<evidence type="ECO:0000313" key="27">
    <source>
        <dbReference type="Proteomes" id="UP000030746"/>
    </source>
</evidence>
<comment type="pathway">
    <text evidence="5">Nitrogen metabolism.</text>
</comment>
<keyword evidence="12" id="KW-0274">FAD</keyword>
<dbReference type="FunFam" id="2.160.20.60:FF:000001">
    <property type="entry name" value="Glutamate synthase, large subunit"/>
    <property type="match status" value="1"/>
</dbReference>
<dbReference type="InterPro" id="IPR013785">
    <property type="entry name" value="Aldolase_TIM"/>
</dbReference>
<dbReference type="GO" id="GO:0097054">
    <property type="term" value="P:L-glutamate biosynthetic process"/>
    <property type="evidence" value="ECO:0007669"/>
    <property type="project" value="UniProtKB-UniPathway"/>
</dbReference>
<evidence type="ECO:0000256" key="13">
    <source>
        <dbReference type="ARBA" id="ARBA00022962"/>
    </source>
</evidence>
<evidence type="ECO:0000256" key="5">
    <source>
        <dbReference type="ARBA" id="ARBA00004909"/>
    </source>
</evidence>
<dbReference type="InterPro" id="IPR009051">
    <property type="entry name" value="Helical_ferredxn"/>
</dbReference>
<keyword evidence="14" id="KW-0560">Oxidoreductase</keyword>
<feature type="domain" description="Glutamate synthase alpha subunit C-terminal" evidence="22">
    <location>
        <begin position="135"/>
        <end position="323"/>
    </location>
</feature>
<comment type="cofactor">
    <cofactor evidence="1">
        <name>FMN</name>
        <dbReference type="ChEBI" id="CHEBI:58210"/>
    </cofactor>
</comment>
<dbReference type="Gene3D" id="2.160.20.60">
    <property type="entry name" value="Glutamate synthase, alpha subunit, C-terminal domain"/>
    <property type="match status" value="1"/>
</dbReference>
<comment type="cofactor">
    <cofactor evidence="2">
        <name>[3Fe-4S] cluster</name>
        <dbReference type="ChEBI" id="CHEBI:21137"/>
    </cofactor>
</comment>
<keyword evidence="8" id="KW-0028">Amino-acid biosynthesis</keyword>
<evidence type="ECO:0000256" key="2">
    <source>
        <dbReference type="ARBA" id="ARBA00001927"/>
    </source>
</evidence>
<evidence type="ECO:0000256" key="7">
    <source>
        <dbReference type="ARBA" id="ARBA00009716"/>
    </source>
</evidence>
<feature type="region of interest" description="Disordered" evidence="21">
    <location>
        <begin position="372"/>
        <end position="398"/>
    </location>
</feature>
<keyword evidence="15" id="KW-0408">Iron</keyword>
<keyword evidence="16" id="KW-0411">Iron-sulfur</keyword>
<evidence type="ECO:0000259" key="24">
    <source>
        <dbReference type="Pfam" id="PF07992"/>
    </source>
</evidence>
<dbReference type="RefSeq" id="XP_009055205.1">
    <property type="nucleotide sequence ID" value="XM_009056957.1"/>
</dbReference>
<dbReference type="Pfam" id="PF01645">
    <property type="entry name" value="Glu_synthase"/>
    <property type="match status" value="1"/>
</dbReference>
<dbReference type="KEGG" id="lgi:LOTGIDRAFT_239527"/>
<gene>
    <name evidence="26" type="ORF">LOTGIDRAFT_239527</name>
</gene>
<comment type="cofactor">
    <cofactor evidence="3">
        <name>FAD</name>
        <dbReference type="ChEBI" id="CHEBI:57692"/>
    </cofactor>
</comment>
<comment type="pathway">
    <text evidence="6">Amino-acid biosynthesis; L-glutamate biosynthesis via GLT pathway; L-glutamate from 2-oxoglutarate and L-glutamine (NAD(+) route): step 1/1.</text>
</comment>
<name>V4BYA3_LOTGI</name>
<dbReference type="InterPro" id="IPR036485">
    <property type="entry name" value="Glu_synth_asu_C_sf"/>
</dbReference>
<dbReference type="Gene3D" id="1.10.1060.10">
    <property type="entry name" value="Alpha-helical ferredoxin"/>
    <property type="match status" value="1"/>
</dbReference>
<keyword evidence="17" id="KW-0314">Glutamate biosynthesis</keyword>
<dbReference type="GO" id="GO:0046872">
    <property type="term" value="F:metal ion binding"/>
    <property type="evidence" value="ECO:0007669"/>
    <property type="project" value="UniProtKB-KW"/>
</dbReference>
<evidence type="ECO:0000256" key="16">
    <source>
        <dbReference type="ARBA" id="ARBA00023014"/>
    </source>
</evidence>
<dbReference type="GO" id="GO:0016040">
    <property type="term" value="F:glutamate synthase (NADH) activity"/>
    <property type="evidence" value="ECO:0007669"/>
    <property type="project" value="UniProtKB-EC"/>
</dbReference>
<dbReference type="Pfam" id="PF14691">
    <property type="entry name" value="Fer4_20"/>
    <property type="match status" value="1"/>
</dbReference>
<sequence length="916" mass="101207">MMRKCHLNTCPVGVATQDPILRQKFAGKPEYVVNYLFLLAEEVRGLLAKMGFRSLQEAIGRVDKVKYSPDSQNPKAKTLDFSNILKNALEIRPGTNIVGGSMKQIFGTELRLDNKLIAEAMDVLEGKKKSVVINMKVTNEDRAFASTLSWQVSKRYVEAGLPPNSIIINLTGSGGQSFCAFMAKGIHVTLEGDANDYVGKGLSGGEIIIFPPKDMPSDFKSENNIIVGNVCLYGATSGKAFFRGQTAERFCVRNSGAVAVCEGCGDHGCEYMTGGRVVVLGLTGRNFAAGMSGGLAYTYDKLKLFTQRCNQESVALEPLELEDDLTFVHDLIKEFQEKTNSQQALDILNNWNEEKQHFIKVFPHEYRRALKETAEEEKAAEASKTQKPQEVEDKPEKNVQDIEETIPDDTQNQKNIQKALDKTRGFVKYNRATYQYRDPDSRQKDWNEIFNHKQVKEGLRMQAARCMDCGVPFCQSDHGCPLSNIIPKWNDLVFQNKWREALDQLEQTNNFPEFTGRVCPAPCEGACVLGINSPAVTIKNIENTIIDTGFENGWIVPRPPKERTGKKIAVVGSGPSGLAAAAQLNKAGHLVTVYERNDRIGGLLRYGIPTMKLGKDVVQRRVDILAKEGIEFKTNTEIGVTVPAGDLLKDNDAVLLTLGATWPRGLPIPGHNLNGIHFAMSFLERWQKKQSGNDIELLNLAAKDKDIVIIGGGDTGCDCIATSLRQGAKSITSFEILPEPPVTRADSNPWPTWPKIFRVDYGHEEVKLKFGRDPRIFNIKSTGFLDDGKGNVCGVNTVLVEWKKDDAGRWQMSDVPGSEKTYKCDMILLAMGFLGPERKIVEELSIDLDPRGNLQTPKHKYATSVPKVYAAGDCRRGQSLVVWAISEGRQAARQIDLDLCGKTSLAGPGGIVNGPL</sequence>
<comment type="similarity">
    <text evidence="7">Belongs to the glutamate synthase family.</text>
</comment>
<evidence type="ECO:0000256" key="17">
    <source>
        <dbReference type="ARBA" id="ARBA00023164"/>
    </source>
</evidence>
<dbReference type="Proteomes" id="UP000030746">
    <property type="component" value="Unassembled WGS sequence"/>
</dbReference>
<feature type="domain" description="FAD/NAD(P)-binding" evidence="24">
    <location>
        <begin position="801"/>
        <end position="888"/>
    </location>
</feature>
<keyword evidence="11" id="KW-0479">Metal-binding</keyword>
<dbReference type="SUPFAM" id="SSF51971">
    <property type="entry name" value="Nucleotide-binding domain"/>
    <property type="match status" value="1"/>
</dbReference>
<dbReference type="InterPro" id="IPR006005">
    <property type="entry name" value="Glut_synth_ssu1"/>
</dbReference>
<dbReference type="Gene3D" id="3.20.20.70">
    <property type="entry name" value="Aldolase class I"/>
    <property type="match status" value="1"/>
</dbReference>
<dbReference type="STRING" id="225164.V4BYA3"/>
<proteinExistence type="inferred from homology"/>
<comment type="pathway">
    <text evidence="4">Energy metabolism; nitrogen metabolism.</text>
</comment>
<evidence type="ECO:0000256" key="20">
    <source>
        <dbReference type="ARBA" id="ARBA00048867"/>
    </source>
</evidence>
<evidence type="ECO:0000256" key="6">
    <source>
        <dbReference type="ARBA" id="ARBA00004944"/>
    </source>
</evidence>
<dbReference type="PANTHER" id="PTHR43100">
    <property type="entry name" value="GLUTAMATE SYNTHASE [NADPH] SMALL CHAIN"/>
    <property type="match status" value="1"/>
</dbReference>
<comment type="catalytic activity">
    <reaction evidence="20">
        <text>2 L-glutamate + NAD(+) = L-glutamine + 2-oxoglutarate + NADH + H(+)</text>
        <dbReference type="Rhea" id="RHEA:13753"/>
        <dbReference type="ChEBI" id="CHEBI:15378"/>
        <dbReference type="ChEBI" id="CHEBI:16810"/>
        <dbReference type="ChEBI" id="CHEBI:29985"/>
        <dbReference type="ChEBI" id="CHEBI:57540"/>
        <dbReference type="ChEBI" id="CHEBI:57945"/>
        <dbReference type="ChEBI" id="CHEBI:58359"/>
        <dbReference type="EC" id="1.4.1.14"/>
    </reaction>
</comment>
<dbReference type="Gene3D" id="3.50.50.60">
    <property type="entry name" value="FAD/NAD(P)-binding domain"/>
    <property type="match status" value="1"/>
</dbReference>
<evidence type="ECO:0000256" key="10">
    <source>
        <dbReference type="ARBA" id="ARBA00022643"/>
    </source>
</evidence>
<evidence type="ECO:0000256" key="19">
    <source>
        <dbReference type="ARBA" id="ARBA00024383"/>
    </source>
</evidence>
<keyword evidence="10" id="KW-0288">FMN</keyword>
<evidence type="ECO:0000256" key="21">
    <source>
        <dbReference type="SAM" id="MobiDB-lite"/>
    </source>
</evidence>
<dbReference type="UniPathway" id="UPA00045"/>
<dbReference type="CTD" id="20251082"/>
<keyword evidence="9" id="KW-0285">Flavoprotein</keyword>
<organism evidence="26 27">
    <name type="scientific">Lottia gigantea</name>
    <name type="common">Giant owl limpet</name>
    <dbReference type="NCBI Taxonomy" id="225164"/>
    <lineage>
        <taxon>Eukaryota</taxon>
        <taxon>Metazoa</taxon>
        <taxon>Spiralia</taxon>
        <taxon>Lophotrochozoa</taxon>
        <taxon>Mollusca</taxon>
        <taxon>Gastropoda</taxon>
        <taxon>Patellogastropoda</taxon>
        <taxon>Lottioidea</taxon>
        <taxon>Lottiidae</taxon>
        <taxon>Lottia</taxon>
    </lineage>
</organism>
<dbReference type="EMBL" id="KB201861">
    <property type="protein sequence ID" value="ESO94104.1"/>
    <property type="molecule type" value="Genomic_DNA"/>
</dbReference>
<dbReference type="SUPFAM" id="SSF51395">
    <property type="entry name" value="FMN-linked oxidoreductases"/>
    <property type="match status" value="1"/>
</dbReference>
<dbReference type="FunFam" id="3.50.50.60:FF:000022">
    <property type="entry name" value="Glutamate synthase [NADH], amyloplastic"/>
    <property type="match status" value="1"/>
</dbReference>
<dbReference type="AlphaFoldDB" id="V4BYA3"/>
<evidence type="ECO:0000256" key="14">
    <source>
        <dbReference type="ARBA" id="ARBA00023002"/>
    </source>
</evidence>
<keyword evidence="18" id="KW-0003">3Fe-4S</keyword>
<dbReference type="UniPathway" id="UPA00634">
    <property type="reaction ID" value="UER00690"/>
</dbReference>
<evidence type="ECO:0000256" key="9">
    <source>
        <dbReference type="ARBA" id="ARBA00022630"/>
    </source>
</evidence>
<dbReference type="Gene3D" id="3.40.50.720">
    <property type="entry name" value="NAD(P)-binding Rossmann-like Domain"/>
    <property type="match status" value="1"/>
</dbReference>
<feature type="domain" description="Glutamate synthase" evidence="23">
    <location>
        <begin position="1"/>
        <end position="52"/>
    </location>
</feature>
<dbReference type="InterPro" id="IPR002489">
    <property type="entry name" value="Glu_synth_asu_C"/>
</dbReference>
<evidence type="ECO:0000256" key="11">
    <source>
        <dbReference type="ARBA" id="ARBA00022723"/>
    </source>
</evidence>
<reference evidence="26 27" key="1">
    <citation type="journal article" date="2013" name="Nature">
        <title>Insights into bilaterian evolution from three spiralian genomes.</title>
        <authorList>
            <person name="Simakov O."/>
            <person name="Marletaz F."/>
            <person name="Cho S.J."/>
            <person name="Edsinger-Gonzales E."/>
            <person name="Havlak P."/>
            <person name="Hellsten U."/>
            <person name="Kuo D.H."/>
            <person name="Larsson T."/>
            <person name="Lv J."/>
            <person name="Arendt D."/>
            <person name="Savage R."/>
            <person name="Osoegawa K."/>
            <person name="de Jong P."/>
            <person name="Grimwood J."/>
            <person name="Chapman J.A."/>
            <person name="Shapiro H."/>
            <person name="Aerts A."/>
            <person name="Otillar R.P."/>
            <person name="Terry A.Y."/>
            <person name="Boore J.L."/>
            <person name="Grigoriev I.V."/>
            <person name="Lindberg D.R."/>
            <person name="Seaver E.C."/>
            <person name="Weisblat D.A."/>
            <person name="Putnam N.H."/>
            <person name="Rokhsar D.S."/>
        </authorList>
    </citation>
    <scope>NUCLEOTIDE SEQUENCE [LARGE SCALE GENOMIC DNA]</scope>
</reference>
<keyword evidence="13" id="KW-0315">Glutamine amidotransferase</keyword>
<dbReference type="SUPFAM" id="SSF46548">
    <property type="entry name" value="alpha-helical ferredoxin"/>
    <property type="match status" value="1"/>
</dbReference>
<dbReference type="EC" id="1.4.1.14" evidence="19"/>
<evidence type="ECO:0000256" key="1">
    <source>
        <dbReference type="ARBA" id="ARBA00001917"/>
    </source>
</evidence>
<dbReference type="PANTHER" id="PTHR43100:SF1">
    <property type="entry name" value="GLUTAMATE SYNTHASE [NADPH] SMALL CHAIN"/>
    <property type="match status" value="1"/>
</dbReference>
<dbReference type="Pfam" id="PF07992">
    <property type="entry name" value="Pyr_redox_2"/>
    <property type="match status" value="2"/>
</dbReference>
<dbReference type="PRINTS" id="PR00419">
    <property type="entry name" value="ADXRDTASE"/>
</dbReference>
<feature type="domain" description="Dihydroprymidine dehydrogenase" evidence="25">
    <location>
        <begin position="444"/>
        <end position="553"/>
    </location>
</feature>
<evidence type="ECO:0000256" key="3">
    <source>
        <dbReference type="ARBA" id="ARBA00001974"/>
    </source>
</evidence>
<dbReference type="GO" id="GO:0051538">
    <property type="term" value="F:3 iron, 4 sulfur cluster binding"/>
    <property type="evidence" value="ECO:0007669"/>
    <property type="project" value="UniProtKB-KW"/>
</dbReference>
<evidence type="ECO:0000259" key="23">
    <source>
        <dbReference type="Pfam" id="PF01645"/>
    </source>
</evidence>
<dbReference type="HOGENOM" id="CLU_000422_3_0_1"/>
<dbReference type="OMA" id="WNIESEN"/>
<keyword evidence="27" id="KW-1185">Reference proteome</keyword>
<dbReference type="Pfam" id="PF01493">
    <property type="entry name" value="GXGXG"/>
    <property type="match status" value="1"/>
</dbReference>
<evidence type="ECO:0000259" key="25">
    <source>
        <dbReference type="Pfam" id="PF14691"/>
    </source>
</evidence>
<protein>
    <recommendedName>
        <fullName evidence="19">glutamate synthase (NADH)</fullName>
        <ecNumber evidence="19">1.4.1.14</ecNumber>
    </recommendedName>
</protein>
<evidence type="ECO:0000256" key="4">
    <source>
        <dbReference type="ARBA" id="ARBA00004802"/>
    </source>
</evidence>
<dbReference type="GO" id="GO:0016639">
    <property type="term" value="F:oxidoreductase activity, acting on the CH-NH2 group of donors, NAD or NADP as acceptor"/>
    <property type="evidence" value="ECO:0007669"/>
    <property type="project" value="InterPro"/>
</dbReference>